<keyword evidence="1" id="KW-0732">Signal</keyword>
<evidence type="ECO:0000313" key="3">
    <source>
        <dbReference type="Proteomes" id="UP000694240"/>
    </source>
</evidence>
<evidence type="ECO:0000256" key="1">
    <source>
        <dbReference type="SAM" id="SignalP"/>
    </source>
</evidence>
<dbReference type="PROSITE" id="PS51257">
    <property type="entry name" value="PROKAR_LIPOPROTEIN"/>
    <property type="match status" value="1"/>
</dbReference>
<keyword evidence="3" id="KW-1185">Reference proteome</keyword>
<accession>A0A8T1ZKG1</accession>
<feature type="signal peptide" evidence="1">
    <location>
        <begin position="1"/>
        <end position="28"/>
    </location>
</feature>
<organism evidence="2 3">
    <name type="scientific">Arabidopsis thaliana x Arabidopsis arenosa</name>
    <dbReference type="NCBI Taxonomy" id="1240361"/>
    <lineage>
        <taxon>Eukaryota</taxon>
        <taxon>Viridiplantae</taxon>
        <taxon>Streptophyta</taxon>
        <taxon>Embryophyta</taxon>
        <taxon>Tracheophyta</taxon>
        <taxon>Spermatophyta</taxon>
        <taxon>Magnoliopsida</taxon>
        <taxon>eudicotyledons</taxon>
        <taxon>Gunneridae</taxon>
        <taxon>Pentapetalae</taxon>
        <taxon>rosids</taxon>
        <taxon>malvids</taxon>
        <taxon>Brassicales</taxon>
        <taxon>Brassicaceae</taxon>
        <taxon>Camelineae</taxon>
        <taxon>Arabidopsis</taxon>
    </lineage>
</organism>
<feature type="chain" id="PRO_5035783185" evidence="1">
    <location>
        <begin position="29"/>
        <end position="74"/>
    </location>
</feature>
<evidence type="ECO:0000313" key="2">
    <source>
        <dbReference type="EMBL" id="KAG7558691.1"/>
    </source>
</evidence>
<dbReference type="EMBL" id="JAEFBK010000010">
    <property type="protein sequence ID" value="KAG7558691.1"/>
    <property type="molecule type" value="Genomic_DNA"/>
</dbReference>
<gene>
    <name evidence="2" type="ORF">ISN45_Aa05g003260</name>
</gene>
<comment type="caution">
    <text evidence="2">The sequence shown here is derived from an EMBL/GenBank/DDBJ whole genome shotgun (WGS) entry which is preliminary data.</text>
</comment>
<reference evidence="2 3" key="1">
    <citation type="submission" date="2020-12" db="EMBL/GenBank/DDBJ databases">
        <title>Concerted genomic and epigenomic changes stabilize Arabidopsis allopolyploids.</title>
        <authorList>
            <person name="Chen Z."/>
        </authorList>
    </citation>
    <scope>NUCLEOTIDE SEQUENCE [LARGE SCALE GENOMIC DNA]</scope>
    <source>
        <strain evidence="2">Allo738</strain>
        <tissue evidence="2">Leaf</tissue>
    </source>
</reference>
<sequence length="74" mass="8190">MALKITFFFLSALVLACAMMVSNPTAEAQIFLPCKTNKDCEYFHCSSGTPLCVMRQCTCTISSTHQAKLENYGQ</sequence>
<dbReference type="Proteomes" id="UP000694240">
    <property type="component" value="Chromosome 10"/>
</dbReference>
<name>A0A8T1ZKG1_9BRAS</name>
<proteinExistence type="predicted"/>
<protein>
    <submittedName>
        <fullName evidence="2">Uncharacterized protein</fullName>
    </submittedName>
</protein>
<dbReference type="AlphaFoldDB" id="A0A8T1ZKG1"/>